<evidence type="ECO:0000313" key="6">
    <source>
        <dbReference type="Proteomes" id="UP001296873"/>
    </source>
</evidence>
<reference evidence="5 6" key="1">
    <citation type="journal article" date="2020" name="Microorganisms">
        <title>Osmotic Adaptation and Compatible Solute Biosynthesis of Phototrophic Bacteria as Revealed from Genome Analyses.</title>
        <authorList>
            <person name="Imhoff J.F."/>
            <person name="Rahn T."/>
            <person name="Kunzel S."/>
            <person name="Keller A."/>
            <person name="Neulinger S.C."/>
        </authorList>
    </citation>
    <scope>NUCLEOTIDE SEQUENCE [LARGE SCALE GENOMIC DNA]</scope>
    <source>
        <strain evidence="5 6">DSM 9895</strain>
    </source>
</reference>
<evidence type="ECO:0000256" key="1">
    <source>
        <dbReference type="SAM" id="MobiDB-lite"/>
    </source>
</evidence>
<keyword evidence="6" id="KW-1185">Reference proteome</keyword>
<feature type="domain" description="Transposase IS204/IS1001/IS1096/IS1165 DDE" evidence="2">
    <location>
        <begin position="160"/>
        <end position="401"/>
    </location>
</feature>
<feature type="region of interest" description="Disordered" evidence="1">
    <location>
        <begin position="261"/>
        <end position="281"/>
    </location>
</feature>
<name>A0ABS1DHT1_9PROT</name>
<dbReference type="RefSeq" id="WP_200342363.1">
    <property type="nucleotide sequence ID" value="NZ_NRRL01000071.1"/>
</dbReference>
<dbReference type="InterPro" id="IPR029261">
    <property type="entry name" value="Transposase_Znf"/>
</dbReference>
<gene>
    <name evidence="5" type="ORF">CKO28_18460</name>
</gene>
<comment type="caution">
    <text evidence="5">The sequence shown here is derived from an EMBL/GenBank/DDBJ whole genome shotgun (WGS) entry which is preliminary data.</text>
</comment>
<protein>
    <submittedName>
        <fullName evidence="5">ISL3 family transposase</fullName>
    </submittedName>
</protein>
<evidence type="ECO:0000259" key="4">
    <source>
        <dbReference type="Pfam" id="PF14690"/>
    </source>
</evidence>
<dbReference type="Proteomes" id="UP001296873">
    <property type="component" value="Unassembled WGS sequence"/>
</dbReference>
<organism evidence="5 6">
    <name type="scientific">Rhodovibrio sodomensis</name>
    <dbReference type="NCBI Taxonomy" id="1088"/>
    <lineage>
        <taxon>Bacteria</taxon>
        <taxon>Pseudomonadati</taxon>
        <taxon>Pseudomonadota</taxon>
        <taxon>Alphaproteobacteria</taxon>
        <taxon>Rhodospirillales</taxon>
        <taxon>Rhodovibrionaceae</taxon>
        <taxon>Rhodovibrio</taxon>
    </lineage>
</organism>
<dbReference type="InterPro" id="IPR002560">
    <property type="entry name" value="Transposase_DDE"/>
</dbReference>
<feature type="domain" description="Transposase IS204/IS1001/IS1096/IS1165 helix-turn-helix" evidence="3">
    <location>
        <begin position="95"/>
        <end position="144"/>
    </location>
</feature>
<dbReference type="Pfam" id="PF14690">
    <property type="entry name" value="Zn_ribbon_ISL3"/>
    <property type="match status" value="1"/>
</dbReference>
<dbReference type="NCBIfam" id="NF033550">
    <property type="entry name" value="transpos_ISL3"/>
    <property type="match status" value="1"/>
</dbReference>
<evidence type="ECO:0000259" key="2">
    <source>
        <dbReference type="Pfam" id="PF01610"/>
    </source>
</evidence>
<dbReference type="InterPro" id="IPR032877">
    <property type="entry name" value="Transposase_HTH"/>
</dbReference>
<sequence length="415" mass="46716">MSSSQDIFALGLGLEEPWTLLDQHLDTSKQPHELHLRVGTRRGAQFPCPTCGRSCKAHDFKEMTWRHLNFFQHHCYLTAPVPRVSCPDHGVKRIQVPWAREGSSFTLLFEQAALALVREMPVAAAARQMAVTDKRLWRVVLFYVHRAVARMDLSAVRAVAFDETAAKRGHRYITVFIDLDRKDEPVLFATPGKGKDCVRQFRRFLEAHGGDGAAIAEVVCDMSAAFQNAVDETFENASQTVDWFHVVQLFTDAVESVRRSEAKQTKMPKGARWATVKGGDGPLKDRDRDALAELERLGLATGEAYKIKEKLRWVRKAATPQAARWRLTRFLNHAEEMAAGDEALAPVRKAIATVRQQIDRIIQRWYSTHSNARLEGLNSIFQAARHRARGYSSPATFIAMIYLLAAPIGDISKSI</sequence>
<evidence type="ECO:0000313" key="5">
    <source>
        <dbReference type="EMBL" id="MBK1670020.1"/>
    </source>
</evidence>
<dbReference type="Pfam" id="PF01610">
    <property type="entry name" value="DDE_Tnp_ISL3"/>
    <property type="match status" value="1"/>
</dbReference>
<dbReference type="PANTHER" id="PTHR33498:SF1">
    <property type="entry name" value="TRANSPOSASE FOR INSERTION SEQUENCE ELEMENT IS1557"/>
    <property type="match status" value="1"/>
</dbReference>
<accession>A0ABS1DHT1</accession>
<dbReference type="EMBL" id="NRRL01000071">
    <property type="protein sequence ID" value="MBK1670020.1"/>
    <property type="molecule type" value="Genomic_DNA"/>
</dbReference>
<dbReference type="Pfam" id="PF13542">
    <property type="entry name" value="HTH_Tnp_ISL3"/>
    <property type="match status" value="1"/>
</dbReference>
<feature type="domain" description="Transposase IS204/IS1001/IS1096/IS1165 zinc-finger" evidence="4">
    <location>
        <begin position="46"/>
        <end position="89"/>
    </location>
</feature>
<proteinExistence type="predicted"/>
<evidence type="ECO:0000259" key="3">
    <source>
        <dbReference type="Pfam" id="PF13542"/>
    </source>
</evidence>
<dbReference type="PANTHER" id="PTHR33498">
    <property type="entry name" value="TRANSPOSASE FOR INSERTION SEQUENCE ELEMENT IS1557"/>
    <property type="match status" value="1"/>
</dbReference>
<dbReference type="InterPro" id="IPR047951">
    <property type="entry name" value="Transpos_ISL3"/>
</dbReference>